<evidence type="ECO:0000256" key="6">
    <source>
        <dbReference type="HAMAP-Rule" id="MF_00379"/>
    </source>
</evidence>
<dbReference type="Pfam" id="PF01926">
    <property type="entry name" value="MMR_HSR1"/>
    <property type="match status" value="1"/>
</dbReference>
<dbReference type="GO" id="GO:0005829">
    <property type="term" value="C:cytosol"/>
    <property type="evidence" value="ECO:0007669"/>
    <property type="project" value="TreeGrafter"/>
</dbReference>
<dbReference type="NCBIfam" id="NF003661">
    <property type="entry name" value="PRK05291.1-3"/>
    <property type="match status" value="1"/>
</dbReference>
<feature type="binding site" evidence="6">
    <location>
        <begin position="283"/>
        <end position="286"/>
    </location>
    <ligand>
        <name>GTP</name>
        <dbReference type="ChEBI" id="CHEBI:37565"/>
    </ligand>
</feature>
<evidence type="ECO:0000313" key="10">
    <source>
        <dbReference type="EMBL" id="ROR34352.1"/>
    </source>
</evidence>
<comment type="similarity">
    <text evidence="1 6 7">Belongs to the TRAFAC class TrmE-Era-EngA-EngB-Septin-like GTPase superfamily. TrmE GTPase family.</text>
</comment>
<dbReference type="InterPro" id="IPR027266">
    <property type="entry name" value="TrmE/GcvT-like"/>
</dbReference>
<dbReference type="InterPro" id="IPR031168">
    <property type="entry name" value="G_TrmE"/>
</dbReference>
<keyword evidence="6" id="KW-0460">Magnesium</keyword>
<feature type="domain" description="TrmE-type G" evidence="9">
    <location>
        <begin position="229"/>
        <end position="384"/>
    </location>
</feature>
<dbReference type="Gene3D" id="3.30.1360.120">
    <property type="entry name" value="Probable tRNA modification gtpase trme, domain 1"/>
    <property type="match status" value="1"/>
</dbReference>
<dbReference type="InterPro" id="IPR006073">
    <property type="entry name" value="GTP-bd"/>
</dbReference>
<keyword evidence="5 6" id="KW-0342">GTP-binding</keyword>
<keyword evidence="4 6" id="KW-0630">Potassium</keyword>
<dbReference type="SUPFAM" id="SSF52540">
    <property type="entry name" value="P-loop containing nucleoside triphosphate hydrolases"/>
    <property type="match status" value="1"/>
</dbReference>
<dbReference type="NCBIfam" id="TIGR00450">
    <property type="entry name" value="mnmE_trmE_thdF"/>
    <property type="match status" value="1"/>
</dbReference>
<dbReference type="EC" id="3.6.-.-" evidence="6"/>
<feature type="region of interest" description="Disordered" evidence="8">
    <location>
        <begin position="1"/>
        <end position="25"/>
    </location>
</feature>
<feature type="binding site" evidence="6">
    <location>
        <begin position="365"/>
        <end position="367"/>
    </location>
    <ligand>
        <name>GTP</name>
        <dbReference type="ChEBI" id="CHEBI:37565"/>
    </ligand>
</feature>
<feature type="binding site" evidence="6">
    <location>
        <position position="133"/>
    </location>
    <ligand>
        <name>(6S)-5-formyl-5,6,7,8-tetrahydrofolate</name>
        <dbReference type="ChEBI" id="CHEBI:57457"/>
    </ligand>
</feature>
<evidence type="ECO:0000256" key="3">
    <source>
        <dbReference type="ARBA" id="ARBA00022741"/>
    </source>
</evidence>
<dbReference type="InterPro" id="IPR018948">
    <property type="entry name" value="GTP-bd_TrmE_N"/>
</dbReference>
<evidence type="ECO:0000313" key="11">
    <source>
        <dbReference type="Proteomes" id="UP000276634"/>
    </source>
</evidence>
<dbReference type="Pfam" id="PF10396">
    <property type="entry name" value="TrmE_N"/>
    <property type="match status" value="1"/>
</dbReference>
<reference evidence="10 11" key="1">
    <citation type="submission" date="2018-11" db="EMBL/GenBank/DDBJ databases">
        <title>Genomic Encyclopedia of Type Strains, Phase IV (KMG-IV): sequencing the most valuable type-strain genomes for metagenomic binning, comparative biology and taxonomic classification.</title>
        <authorList>
            <person name="Goeker M."/>
        </authorList>
    </citation>
    <scope>NUCLEOTIDE SEQUENCE [LARGE SCALE GENOMIC DNA]</scope>
    <source>
        <strain evidence="10 11">DSM 100275</strain>
    </source>
</reference>
<dbReference type="Gene3D" id="3.40.50.300">
    <property type="entry name" value="P-loop containing nucleotide triphosphate hydrolases"/>
    <property type="match status" value="1"/>
</dbReference>
<keyword evidence="11" id="KW-1185">Reference proteome</keyword>
<dbReference type="EMBL" id="RJVI01000001">
    <property type="protein sequence ID" value="ROR34352.1"/>
    <property type="molecule type" value="Genomic_DNA"/>
</dbReference>
<comment type="function">
    <text evidence="6">Exhibits a very high intrinsic GTPase hydrolysis rate. Involved in the addition of a carboxymethylaminomethyl (cmnm) group at the wobble position (U34) of certain tRNAs, forming tRNA-cmnm(5)s(2)U34.</text>
</comment>
<dbReference type="GO" id="GO:0046872">
    <property type="term" value="F:metal ion binding"/>
    <property type="evidence" value="ECO:0007669"/>
    <property type="project" value="UniProtKB-KW"/>
</dbReference>
<dbReference type="CDD" id="cd14858">
    <property type="entry name" value="TrmE_N"/>
    <property type="match status" value="1"/>
</dbReference>
<evidence type="ECO:0000256" key="7">
    <source>
        <dbReference type="RuleBase" id="RU003313"/>
    </source>
</evidence>
<comment type="cofactor">
    <cofactor evidence="6">
        <name>K(+)</name>
        <dbReference type="ChEBI" id="CHEBI:29103"/>
    </cofactor>
    <text evidence="6">Binds 1 potassium ion per subunit.</text>
</comment>
<dbReference type="InterPro" id="IPR027368">
    <property type="entry name" value="MnmE_dom2"/>
</dbReference>
<feature type="binding site" evidence="6">
    <location>
        <position position="94"/>
    </location>
    <ligand>
        <name>(6S)-5-formyl-5,6,7,8-tetrahydrofolate</name>
        <dbReference type="ChEBI" id="CHEBI:57457"/>
    </ligand>
</feature>
<dbReference type="RefSeq" id="WP_245995095.1">
    <property type="nucleotide sequence ID" value="NZ_RJVI01000001.1"/>
</dbReference>
<protein>
    <recommendedName>
        <fullName evidence="6">tRNA modification GTPase MnmE</fullName>
        <ecNumber evidence="6">3.6.-.-</ecNumber>
    </recommendedName>
</protein>
<dbReference type="InterPro" id="IPR025867">
    <property type="entry name" value="MnmE_helical"/>
</dbReference>
<evidence type="ECO:0000256" key="4">
    <source>
        <dbReference type="ARBA" id="ARBA00022958"/>
    </source>
</evidence>
<dbReference type="Gene3D" id="1.20.120.430">
    <property type="entry name" value="tRNA modification GTPase MnmE domain 2"/>
    <property type="match status" value="1"/>
</dbReference>
<evidence type="ECO:0000259" key="9">
    <source>
        <dbReference type="PROSITE" id="PS51709"/>
    </source>
</evidence>
<dbReference type="InterPro" id="IPR004520">
    <property type="entry name" value="GTPase_MnmE"/>
</dbReference>
<feature type="binding site" evidence="6">
    <location>
        <position position="239"/>
    </location>
    <ligand>
        <name>K(+)</name>
        <dbReference type="ChEBI" id="CHEBI:29103"/>
    </ligand>
</feature>
<name>A0A3N1Y9Q9_9GAMM</name>
<feature type="binding site" evidence="6">
    <location>
        <position position="37"/>
    </location>
    <ligand>
        <name>(6S)-5-formyl-5,6,7,8-tetrahydrofolate</name>
        <dbReference type="ChEBI" id="CHEBI:57457"/>
    </ligand>
</feature>
<dbReference type="AlphaFoldDB" id="A0A3N1Y9Q9"/>
<proteinExistence type="inferred from homology"/>
<feature type="binding site" evidence="6">
    <location>
        <position position="260"/>
    </location>
    <ligand>
        <name>K(+)</name>
        <dbReference type="ChEBI" id="CHEBI:29103"/>
    </ligand>
</feature>
<dbReference type="GO" id="GO:0003924">
    <property type="term" value="F:GTPase activity"/>
    <property type="evidence" value="ECO:0007669"/>
    <property type="project" value="UniProtKB-UniRule"/>
</dbReference>
<sequence>MGDHAPHRAGEPLSPPAGETIAAVATPPGRGGIGVVRVSGPAAGAVARGVLGRLPPPRTAWLAAFRDADGAVIDRGLALWFPAPRSYTGEDVLELHGHGGPVVLDLLLARCLALGARPARPGEFTLRAFLNGKLDLAQAEAVADLIDAASAEAARGALRSLEGAFSAEVRALAEALAALRAEVEAGLDFADEPLELAAEAETARRLAELEARWRRLRARAAEGAALREGLVVAIVGRPNVGKSSLLNALAGRETAIVTPIAGTTRDVLREQILVEGVPLTVLDTAGLRAADDPVEREGVRRARAALEGADHVLLVVEDGAAPAAAEAEAAEAAAGRLTVVCNKIDRTGRAPGPAEHPLGPAVAVSARTGAGLEALARRLAAVAGRGSGTEGVFLARRRHLEALDRAGAALAAAAHRHREGLADLVAEELAQAQRALGEITGEGVDTEALLGRIFARFCIGK</sequence>
<feature type="binding site" evidence="6">
    <location>
        <position position="263"/>
    </location>
    <ligand>
        <name>K(+)</name>
        <dbReference type="ChEBI" id="CHEBI:29103"/>
    </ligand>
</feature>
<feature type="binding site" evidence="6">
    <location>
        <position position="264"/>
    </location>
    <ligand>
        <name>Mg(2+)</name>
        <dbReference type="ChEBI" id="CHEBI:18420"/>
    </ligand>
</feature>
<feature type="binding site" evidence="6">
    <location>
        <position position="243"/>
    </location>
    <ligand>
        <name>Mg(2+)</name>
        <dbReference type="ChEBI" id="CHEBI:18420"/>
    </ligand>
</feature>
<keyword evidence="3 6" id="KW-0547">Nucleotide-binding</keyword>
<comment type="subunit">
    <text evidence="6">Homodimer. Heterotetramer of two MnmE and two MnmG subunits.</text>
</comment>
<comment type="caution">
    <text evidence="10">The sequence shown here is derived from an EMBL/GenBank/DDBJ whole genome shotgun (WGS) entry which is preliminary data.</text>
</comment>
<feature type="compositionally biased region" description="Basic and acidic residues" evidence="8">
    <location>
        <begin position="1"/>
        <end position="10"/>
    </location>
</feature>
<keyword evidence="6" id="KW-0963">Cytoplasm</keyword>
<dbReference type="PANTHER" id="PTHR42714">
    <property type="entry name" value="TRNA MODIFICATION GTPASE GTPBP3"/>
    <property type="match status" value="1"/>
</dbReference>
<gene>
    <name evidence="6" type="primary">mnmE</name>
    <name evidence="6" type="synonym">trmE</name>
    <name evidence="10" type="ORF">EDC57_0248</name>
</gene>
<dbReference type="HAMAP" id="MF_00379">
    <property type="entry name" value="GTPase_MnmE"/>
    <property type="match status" value="1"/>
</dbReference>
<dbReference type="Pfam" id="PF12631">
    <property type="entry name" value="MnmE_helical"/>
    <property type="match status" value="1"/>
</dbReference>
<comment type="caution">
    <text evidence="6">Lacks conserved residue(s) required for the propagation of feature annotation.</text>
</comment>
<feature type="binding site" evidence="6">
    <location>
        <position position="258"/>
    </location>
    <ligand>
        <name>K(+)</name>
        <dbReference type="ChEBI" id="CHEBI:29103"/>
    </ligand>
</feature>
<dbReference type="PROSITE" id="PS51709">
    <property type="entry name" value="G_TRME"/>
    <property type="match status" value="1"/>
</dbReference>
<evidence type="ECO:0000256" key="8">
    <source>
        <dbReference type="SAM" id="MobiDB-lite"/>
    </source>
</evidence>
<feature type="binding site" evidence="6">
    <location>
        <begin position="239"/>
        <end position="244"/>
    </location>
    <ligand>
        <name>GTP</name>
        <dbReference type="ChEBI" id="CHEBI:37565"/>
    </ligand>
</feature>
<dbReference type="PANTHER" id="PTHR42714:SF2">
    <property type="entry name" value="TRNA MODIFICATION GTPASE GTPBP3, MITOCHONDRIAL"/>
    <property type="match status" value="1"/>
</dbReference>
<dbReference type="CDD" id="cd04164">
    <property type="entry name" value="trmE"/>
    <property type="match status" value="1"/>
</dbReference>
<dbReference type="GO" id="GO:0002098">
    <property type="term" value="P:tRNA wobble uridine modification"/>
    <property type="evidence" value="ECO:0007669"/>
    <property type="project" value="TreeGrafter"/>
</dbReference>
<accession>A0A3N1Y9Q9</accession>
<comment type="subcellular location">
    <subcellularLocation>
        <location evidence="6">Cytoplasm</location>
    </subcellularLocation>
</comment>
<dbReference type="GO" id="GO:0005525">
    <property type="term" value="F:GTP binding"/>
    <property type="evidence" value="ECO:0007669"/>
    <property type="project" value="UniProtKB-UniRule"/>
</dbReference>
<keyword evidence="2 6" id="KW-0819">tRNA processing</keyword>
<evidence type="ECO:0000256" key="1">
    <source>
        <dbReference type="ARBA" id="ARBA00011043"/>
    </source>
</evidence>
<feature type="binding site" evidence="6">
    <location>
        <position position="461"/>
    </location>
    <ligand>
        <name>(6S)-5-formyl-5,6,7,8-tetrahydrofolate</name>
        <dbReference type="ChEBI" id="CHEBI:57457"/>
    </ligand>
</feature>
<keyword evidence="6" id="KW-0479">Metal-binding</keyword>
<organism evidence="10 11">
    <name type="scientific">Inmirania thermothiophila</name>
    <dbReference type="NCBI Taxonomy" id="1750597"/>
    <lineage>
        <taxon>Bacteria</taxon>
        <taxon>Pseudomonadati</taxon>
        <taxon>Pseudomonadota</taxon>
        <taxon>Gammaproteobacteria</taxon>
        <taxon>Chromatiales</taxon>
        <taxon>Ectothiorhodospiraceae</taxon>
        <taxon>Inmirania</taxon>
    </lineage>
</organism>
<dbReference type="NCBIfam" id="TIGR00231">
    <property type="entry name" value="small_GTP"/>
    <property type="match status" value="1"/>
</dbReference>
<evidence type="ECO:0000256" key="2">
    <source>
        <dbReference type="ARBA" id="ARBA00022694"/>
    </source>
</evidence>
<dbReference type="InterPro" id="IPR005225">
    <property type="entry name" value="Small_GTP-bd"/>
</dbReference>
<feature type="binding site" evidence="6">
    <location>
        <begin position="258"/>
        <end position="264"/>
    </location>
    <ligand>
        <name>GTP</name>
        <dbReference type="ChEBI" id="CHEBI:37565"/>
    </ligand>
</feature>
<dbReference type="Proteomes" id="UP000276634">
    <property type="component" value="Unassembled WGS sequence"/>
</dbReference>
<evidence type="ECO:0000256" key="5">
    <source>
        <dbReference type="ARBA" id="ARBA00023134"/>
    </source>
</evidence>
<dbReference type="InterPro" id="IPR027417">
    <property type="entry name" value="P-loop_NTPase"/>
</dbReference>
<keyword evidence="6" id="KW-0378">Hydrolase</keyword>
<dbReference type="GO" id="GO:0030488">
    <property type="term" value="P:tRNA methylation"/>
    <property type="evidence" value="ECO:0007669"/>
    <property type="project" value="TreeGrafter"/>
</dbReference>